<keyword evidence="2 4" id="KW-0507">mRNA processing</keyword>
<dbReference type="AlphaFoldDB" id="A0AAD7AVB4"/>
<evidence type="ECO:0000259" key="6">
    <source>
        <dbReference type="SMART" id="SM01027"/>
    </source>
</evidence>
<sequence>MITFTPLSGAAHSSRTTPLAYLLQVDDVRILLDCGSPDWSPENPALKSDAEEPTFHWEEYCQSLREIASTVDLVLLSHGDLAHCGLYAYAYSRWNLKAPTYTSLPVQAMGRIATTEDIEGIRDEEDVGDEDESLLQESDVVEDGTPSPPVNRDKLKGKYVATLNEVQEAFDSVNTLRYSQPTRLQGKCQGLTITPFNAGHTIGGTIWKIRSPSSGTILYAVNVNHMRERHLDGAVLINKSSGGVFEPLARPDLLITDAERSSVINSKQRDRDVALIDTITSTLSSNRSSVLIPCDSSTRILELLVLLDQHWKFSRLSYPICLLSRTGNEMLTFVRSMMEWLGGTVSKEDVGEDGSNNNRSRHNQRRRGGDDDGDEDALGAFALRFKYLEFFPNPDSLVKRYASSDPKLILAVPASLSHGPSRNLFVHFAAIPNNVVLLTSQGDEGTLSRLLFNKWNDSQRADDKWDKGRIGRNVMLDDTLALVMKSKVPLQGPELDEHLQKERAAKEKEAAHQAQLARSQRMLEADEDESDSDSDSDSDDEDEVRQALEGDNMDTDGADGVGKKRKADKALDGADWGLDGDEGLTKQLLSFDIYLKGNVSKATSFFKNVGGQTQRFRMFPYVEKKRRVDEYGETVDVAMWLRKSRVFDEEAETDETKDFKRRKQAEEEAKAIQEPPSKFVTTTVEVQMACRLLFIDMEGLNDGRAVKTIVPQVNPRKMIIVHAPTEAADLLIESCANIRAMTKDIFAPSRGESIQIGQQTNSFSISISDELLASLKMSTFEDNEVGYVTGRVVTHASSTIPTLEPILDATPVETTVLARSAPRMLGSRPTVNLPNSTMIGELKLTVLKARLASIGVPAELIGEGVLICGSAAGRTGGSDAMEDSVAVRKTASGKVELEGGASPVYYTVRKEIYNLHALVAA</sequence>
<comment type="similarity">
    <text evidence="4">Belongs to the metallo-beta-lactamase superfamily. RNA-metabolizing metallo-beta-lactamase-like family. CPSF2/YSH1 subfamily.</text>
</comment>
<evidence type="ECO:0000256" key="4">
    <source>
        <dbReference type="RuleBase" id="RU365006"/>
    </source>
</evidence>
<dbReference type="PANTHER" id="PTHR45922">
    <property type="entry name" value="CLEAVAGE AND POLYADENYLATION SPECIFICITY FACTOR SUBUNIT 2"/>
    <property type="match status" value="1"/>
</dbReference>
<dbReference type="InterPro" id="IPR025069">
    <property type="entry name" value="Cpsf2_C"/>
</dbReference>
<evidence type="ECO:0000256" key="5">
    <source>
        <dbReference type="SAM" id="MobiDB-lite"/>
    </source>
</evidence>
<evidence type="ECO:0000256" key="1">
    <source>
        <dbReference type="ARBA" id="ARBA00004123"/>
    </source>
</evidence>
<dbReference type="GO" id="GO:0003723">
    <property type="term" value="F:RNA binding"/>
    <property type="evidence" value="ECO:0007669"/>
    <property type="project" value="UniProtKB-KW"/>
</dbReference>
<feature type="region of interest" description="Disordered" evidence="5">
    <location>
        <begin position="500"/>
        <end position="566"/>
    </location>
</feature>
<dbReference type="Proteomes" id="UP001218218">
    <property type="component" value="Unassembled WGS sequence"/>
</dbReference>
<keyword evidence="4" id="KW-0694">RNA-binding</keyword>
<feature type="compositionally biased region" description="Acidic residues" evidence="5">
    <location>
        <begin position="117"/>
        <end position="142"/>
    </location>
</feature>
<keyword evidence="3 4" id="KW-0539">Nucleus</keyword>
<dbReference type="CDD" id="cd16293">
    <property type="entry name" value="CPSF2-like_MBL-fold"/>
    <property type="match status" value="1"/>
</dbReference>
<feature type="domain" description="Beta-Casp" evidence="6">
    <location>
        <begin position="300"/>
        <end position="451"/>
    </location>
</feature>
<evidence type="ECO:0000256" key="3">
    <source>
        <dbReference type="ARBA" id="ARBA00023242"/>
    </source>
</evidence>
<dbReference type="PANTHER" id="PTHR45922:SF1">
    <property type="entry name" value="CLEAVAGE AND POLYADENYLATION SPECIFICITY FACTOR SUBUNIT 2"/>
    <property type="match status" value="1"/>
</dbReference>
<dbReference type="Pfam" id="PF16661">
    <property type="entry name" value="Lactamase_B_6"/>
    <property type="match status" value="1"/>
</dbReference>
<dbReference type="Pfam" id="PF10996">
    <property type="entry name" value="Beta-Casp"/>
    <property type="match status" value="1"/>
</dbReference>
<dbReference type="Gene3D" id="3.60.15.10">
    <property type="entry name" value="Ribonuclease Z/Hydroxyacylglutathione hydrolase-like"/>
    <property type="match status" value="1"/>
</dbReference>
<dbReference type="GO" id="GO:0005847">
    <property type="term" value="C:mRNA cleavage and polyadenylation specificity factor complex"/>
    <property type="evidence" value="ECO:0007669"/>
    <property type="project" value="InterPro"/>
</dbReference>
<dbReference type="GO" id="GO:0006398">
    <property type="term" value="P:mRNA 3'-end processing by stem-loop binding and cleavage"/>
    <property type="evidence" value="ECO:0007669"/>
    <property type="project" value="InterPro"/>
</dbReference>
<dbReference type="InterPro" id="IPR035639">
    <property type="entry name" value="CPSF2_MBL"/>
</dbReference>
<accession>A0AAD7AVB4</accession>
<dbReference type="EMBL" id="JARIHO010000001">
    <property type="protein sequence ID" value="KAJ7368490.1"/>
    <property type="molecule type" value="Genomic_DNA"/>
</dbReference>
<feature type="compositionally biased region" description="Basic and acidic residues" evidence="5">
    <location>
        <begin position="500"/>
        <end position="511"/>
    </location>
</feature>
<evidence type="ECO:0000313" key="8">
    <source>
        <dbReference type="Proteomes" id="UP001218218"/>
    </source>
</evidence>
<organism evidence="7 8">
    <name type="scientific">Mycena albidolilacea</name>
    <dbReference type="NCBI Taxonomy" id="1033008"/>
    <lineage>
        <taxon>Eukaryota</taxon>
        <taxon>Fungi</taxon>
        <taxon>Dikarya</taxon>
        <taxon>Basidiomycota</taxon>
        <taxon>Agaricomycotina</taxon>
        <taxon>Agaricomycetes</taxon>
        <taxon>Agaricomycetidae</taxon>
        <taxon>Agaricales</taxon>
        <taxon>Marasmiineae</taxon>
        <taxon>Mycenaceae</taxon>
        <taxon>Mycena</taxon>
    </lineage>
</organism>
<dbReference type="InterPro" id="IPR001279">
    <property type="entry name" value="Metallo-B-lactamas"/>
</dbReference>
<dbReference type="InterPro" id="IPR022712">
    <property type="entry name" value="Beta_Casp"/>
</dbReference>
<comment type="subcellular location">
    <subcellularLocation>
        <location evidence="1 4">Nucleus</location>
    </subcellularLocation>
</comment>
<dbReference type="SMART" id="SM01027">
    <property type="entry name" value="Beta-Casp"/>
    <property type="match status" value="1"/>
</dbReference>
<dbReference type="SUPFAM" id="SSF56281">
    <property type="entry name" value="Metallo-hydrolase/oxidoreductase"/>
    <property type="match status" value="1"/>
</dbReference>
<dbReference type="InterPro" id="IPR036866">
    <property type="entry name" value="RibonucZ/Hydroxyglut_hydro"/>
</dbReference>
<feature type="region of interest" description="Disordered" evidence="5">
    <location>
        <begin position="346"/>
        <end position="374"/>
    </location>
</feature>
<feature type="region of interest" description="Disordered" evidence="5">
    <location>
        <begin position="117"/>
        <end position="153"/>
    </location>
</feature>
<evidence type="ECO:0000313" key="7">
    <source>
        <dbReference type="EMBL" id="KAJ7368490.1"/>
    </source>
</evidence>
<dbReference type="InterPro" id="IPR027075">
    <property type="entry name" value="CPSF2"/>
</dbReference>
<dbReference type="Pfam" id="PF13299">
    <property type="entry name" value="CPSF100_C"/>
    <property type="match status" value="1"/>
</dbReference>
<reference evidence="7" key="1">
    <citation type="submission" date="2023-03" db="EMBL/GenBank/DDBJ databases">
        <title>Massive genome expansion in bonnet fungi (Mycena s.s.) driven by repeated elements and novel gene families across ecological guilds.</title>
        <authorList>
            <consortium name="Lawrence Berkeley National Laboratory"/>
            <person name="Harder C.B."/>
            <person name="Miyauchi S."/>
            <person name="Viragh M."/>
            <person name="Kuo A."/>
            <person name="Thoen E."/>
            <person name="Andreopoulos B."/>
            <person name="Lu D."/>
            <person name="Skrede I."/>
            <person name="Drula E."/>
            <person name="Henrissat B."/>
            <person name="Morin E."/>
            <person name="Kohler A."/>
            <person name="Barry K."/>
            <person name="LaButti K."/>
            <person name="Morin E."/>
            <person name="Salamov A."/>
            <person name="Lipzen A."/>
            <person name="Mereny Z."/>
            <person name="Hegedus B."/>
            <person name="Baldrian P."/>
            <person name="Stursova M."/>
            <person name="Weitz H."/>
            <person name="Taylor A."/>
            <person name="Grigoriev I.V."/>
            <person name="Nagy L.G."/>
            <person name="Martin F."/>
            <person name="Kauserud H."/>
        </authorList>
    </citation>
    <scope>NUCLEOTIDE SEQUENCE</scope>
    <source>
        <strain evidence="7">CBHHK002</strain>
    </source>
</reference>
<evidence type="ECO:0000256" key="2">
    <source>
        <dbReference type="ARBA" id="ARBA00022664"/>
    </source>
</evidence>
<name>A0AAD7AVB4_9AGAR</name>
<proteinExistence type="inferred from homology"/>
<feature type="compositionally biased region" description="Acidic residues" evidence="5">
    <location>
        <begin position="525"/>
        <end position="543"/>
    </location>
</feature>
<gene>
    <name evidence="7" type="ORF">DFH08DRAFT_727163</name>
</gene>
<keyword evidence="8" id="KW-1185">Reference proteome</keyword>
<protein>
    <recommendedName>
        <fullName evidence="4">Cleavage and polyadenylation specificity factor subunit 2</fullName>
    </recommendedName>
    <alternativeName>
        <fullName evidence="4">Cleavage and polyadenylation specificity factor 100 kDa subunit</fullName>
    </alternativeName>
</protein>
<comment type="caution">
    <text evidence="7">The sequence shown here is derived from an EMBL/GenBank/DDBJ whole genome shotgun (WGS) entry which is preliminary data.</text>
</comment>